<name>A0A8R1EDR1_CAEJA</name>
<dbReference type="EnsemblMetazoa" id="CJA33280.1">
    <property type="protein sequence ID" value="CJA33280.1"/>
    <property type="gene ID" value="WBGene00209127"/>
</dbReference>
<dbReference type="Proteomes" id="UP000005237">
    <property type="component" value="Unassembled WGS sequence"/>
</dbReference>
<organism evidence="1 2">
    <name type="scientific">Caenorhabditis japonica</name>
    <dbReference type="NCBI Taxonomy" id="281687"/>
    <lineage>
        <taxon>Eukaryota</taxon>
        <taxon>Metazoa</taxon>
        <taxon>Ecdysozoa</taxon>
        <taxon>Nematoda</taxon>
        <taxon>Chromadorea</taxon>
        <taxon>Rhabditida</taxon>
        <taxon>Rhabditina</taxon>
        <taxon>Rhabditomorpha</taxon>
        <taxon>Rhabditoidea</taxon>
        <taxon>Rhabditidae</taxon>
        <taxon>Peloderinae</taxon>
        <taxon>Caenorhabditis</taxon>
    </lineage>
</organism>
<evidence type="ECO:0000313" key="2">
    <source>
        <dbReference type="Proteomes" id="UP000005237"/>
    </source>
</evidence>
<protein>
    <submittedName>
        <fullName evidence="1">Uncharacterized protein</fullName>
    </submittedName>
</protein>
<keyword evidence="2" id="KW-1185">Reference proteome</keyword>
<evidence type="ECO:0000313" key="1">
    <source>
        <dbReference type="EnsemblMetazoa" id="CJA33280.1"/>
    </source>
</evidence>
<reference evidence="1" key="2">
    <citation type="submission" date="2022-06" db="UniProtKB">
        <authorList>
            <consortium name="EnsemblMetazoa"/>
        </authorList>
    </citation>
    <scope>IDENTIFICATION</scope>
    <source>
        <strain evidence="1">DF5081</strain>
    </source>
</reference>
<reference evidence="2" key="1">
    <citation type="submission" date="2010-08" db="EMBL/GenBank/DDBJ databases">
        <authorList>
            <consortium name="Caenorhabditis japonica Sequencing Consortium"/>
            <person name="Wilson R.K."/>
        </authorList>
    </citation>
    <scope>NUCLEOTIDE SEQUENCE [LARGE SCALE GENOMIC DNA]</scope>
    <source>
        <strain evidence="2">DF5081</strain>
    </source>
</reference>
<accession>A0A8R1EDR1</accession>
<dbReference type="AlphaFoldDB" id="A0A8R1EDR1"/>
<sequence length="80" mass="8724">MLIFLDTVARTASPPDSNPLDFSGWGYLEDKLFAYGLFLSQCGVFEVGLAMGRPGLHLFSLAPPFTLVTLVTFHTITPCT</sequence>
<proteinExistence type="predicted"/>